<gene>
    <name evidence="2" type="ORF">Bcop_1995</name>
</gene>
<accession>F3ZSL8</accession>
<name>F3ZSL8_9BACE</name>
<feature type="transmembrane region" description="Helical" evidence="1">
    <location>
        <begin position="62"/>
        <end position="81"/>
    </location>
</feature>
<feature type="transmembrane region" description="Helical" evidence="1">
    <location>
        <begin position="6"/>
        <end position="24"/>
    </location>
</feature>
<evidence type="ECO:0008006" key="4">
    <source>
        <dbReference type="Google" id="ProtNLM"/>
    </source>
</evidence>
<evidence type="ECO:0000256" key="1">
    <source>
        <dbReference type="SAM" id="Phobius"/>
    </source>
</evidence>
<dbReference type="Proteomes" id="UP000018439">
    <property type="component" value="Chromosome"/>
</dbReference>
<dbReference type="HOGENOM" id="CLU_2116060_0_0_10"/>
<organism evidence="2 3">
    <name type="scientific">Bacteroides coprosuis DSM 18011</name>
    <dbReference type="NCBI Taxonomy" id="679937"/>
    <lineage>
        <taxon>Bacteria</taxon>
        <taxon>Pseudomonadati</taxon>
        <taxon>Bacteroidota</taxon>
        <taxon>Bacteroidia</taxon>
        <taxon>Bacteroidales</taxon>
        <taxon>Bacteroidaceae</taxon>
        <taxon>Bacteroides</taxon>
    </lineage>
</organism>
<dbReference type="EMBL" id="CM001167">
    <property type="protein sequence ID" value="EGJ72170.1"/>
    <property type="molecule type" value="Genomic_DNA"/>
</dbReference>
<evidence type="ECO:0000313" key="2">
    <source>
        <dbReference type="EMBL" id="EGJ72170.1"/>
    </source>
</evidence>
<dbReference type="AlphaFoldDB" id="F3ZSL8"/>
<keyword evidence="1" id="KW-1133">Transmembrane helix</keyword>
<protein>
    <recommendedName>
        <fullName evidence="4">Transmembrane protein</fullName>
    </recommendedName>
</protein>
<keyword evidence="3" id="KW-1185">Reference proteome</keyword>
<sequence>MNKDFLIYSHLFLAAILIGVAFYVEEPFLRRGSYLSAIGIAYMVVKKSNVDEFCGRTWWDHLFSVVLVCTAAYSIAFLFFAYSTFEIKLGIAALLALVGLVGGWRIKQQHKEEC</sequence>
<dbReference type="STRING" id="679937.Bcop_1995"/>
<evidence type="ECO:0000313" key="3">
    <source>
        <dbReference type="Proteomes" id="UP000018439"/>
    </source>
</evidence>
<proteinExistence type="predicted"/>
<keyword evidence="1" id="KW-0812">Transmembrane</keyword>
<reference evidence="2 3" key="1">
    <citation type="journal article" date="2011" name="Stand. Genomic Sci.">
        <title>Non-contiguous finished genome sequence of Bacteroides coprosuis type strain (PC139).</title>
        <authorList>
            <person name="Land M."/>
            <person name="Held B."/>
            <person name="Gronow S."/>
            <person name="Abt B."/>
            <person name="Lucas S."/>
            <person name="Del Rio T.G."/>
            <person name="Nolan M."/>
            <person name="Tice H."/>
            <person name="Cheng J.F."/>
            <person name="Pitluck S."/>
            <person name="Liolios K."/>
            <person name="Pagani I."/>
            <person name="Ivanova N."/>
            <person name="Mavromatis K."/>
            <person name="Mikhailova N."/>
            <person name="Pati A."/>
            <person name="Tapia R."/>
            <person name="Han C."/>
            <person name="Goodwin L."/>
            <person name="Chen A."/>
            <person name="Palaniappan K."/>
            <person name="Hauser L."/>
            <person name="Brambilla E.M."/>
            <person name="Rohde M."/>
            <person name="Goker M."/>
            <person name="Detter J.C."/>
            <person name="Woyke T."/>
            <person name="Bristow J."/>
            <person name="Eisen J.A."/>
            <person name="Markowitz V."/>
            <person name="Hugenholtz P."/>
            <person name="Kyrpides N.C."/>
            <person name="Klenk H.P."/>
            <person name="Lapidus A."/>
        </authorList>
    </citation>
    <scope>NUCLEOTIDE SEQUENCE [LARGE SCALE GENOMIC DNA]</scope>
    <source>
        <strain evidence="2 3">DSM 18011</strain>
    </source>
</reference>
<keyword evidence="1" id="KW-0472">Membrane</keyword>
<feature type="transmembrane region" description="Helical" evidence="1">
    <location>
        <begin position="87"/>
        <end position="106"/>
    </location>
</feature>